<dbReference type="Proteomes" id="UP000321938">
    <property type="component" value="Unassembled WGS sequence"/>
</dbReference>
<feature type="domain" description="HTH marR-type" evidence="1">
    <location>
        <begin position="3"/>
        <end position="140"/>
    </location>
</feature>
<dbReference type="GO" id="GO:0006950">
    <property type="term" value="P:response to stress"/>
    <property type="evidence" value="ECO:0007669"/>
    <property type="project" value="TreeGrafter"/>
</dbReference>
<dbReference type="InterPro" id="IPR039422">
    <property type="entry name" value="MarR/SlyA-like"/>
</dbReference>
<dbReference type="OrthoDB" id="1120589at2"/>
<evidence type="ECO:0000259" key="1">
    <source>
        <dbReference type="PROSITE" id="PS50995"/>
    </source>
</evidence>
<dbReference type="Gene3D" id="1.10.10.10">
    <property type="entry name" value="Winged helix-like DNA-binding domain superfamily/Winged helix DNA-binding domain"/>
    <property type="match status" value="1"/>
</dbReference>
<gene>
    <name evidence="2" type="ORF">ES692_11880</name>
</gene>
<dbReference type="SMART" id="SM00347">
    <property type="entry name" value="HTH_MARR"/>
    <property type="match status" value="1"/>
</dbReference>
<proteinExistence type="predicted"/>
<dbReference type="PROSITE" id="PS50995">
    <property type="entry name" value="HTH_MARR_2"/>
    <property type="match status" value="1"/>
</dbReference>
<dbReference type="InterPro" id="IPR036388">
    <property type="entry name" value="WH-like_DNA-bd_sf"/>
</dbReference>
<name>A0A5C7B6X8_9FLAO</name>
<evidence type="ECO:0000313" key="3">
    <source>
        <dbReference type="Proteomes" id="UP000321938"/>
    </source>
</evidence>
<sequence length="168" mass="19257">MKYIEILIKLRKIIRSINLESKKIEKELGISIPQLLVLQYLSDQKDYRAFAKDIKEYINLNASTVSGIISRLESKVLVAKSPKPNDKRATYILLTAKGADLLYKYPPTLQEKLSQRLKKLSPNQIEELDRNIDLLTIIMDVKDIDAAPLLTIKDLTELTVKVRTDHPQ</sequence>
<comment type="caution">
    <text evidence="2">The sequence shown here is derived from an EMBL/GenBank/DDBJ whole genome shotgun (WGS) entry which is preliminary data.</text>
</comment>
<accession>A0A5C7B6X8</accession>
<dbReference type="InterPro" id="IPR000835">
    <property type="entry name" value="HTH_MarR-typ"/>
</dbReference>
<dbReference type="GO" id="GO:0003700">
    <property type="term" value="F:DNA-binding transcription factor activity"/>
    <property type="evidence" value="ECO:0007669"/>
    <property type="project" value="InterPro"/>
</dbReference>
<dbReference type="SUPFAM" id="SSF46785">
    <property type="entry name" value="Winged helix' DNA-binding domain"/>
    <property type="match status" value="1"/>
</dbReference>
<dbReference type="EMBL" id="VOSB01000016">
    <property type="protein sequence ID" value="TXE16751.1"/>
    <property type="molecule type" value="Genomic_DNA"/>
</dbReference>
<dbReference type="STRING" id="1123037.GCA_000425305_02376"/>
<organism evidence="2 3">
    <name type="scientific">Psychroserpens burtonensis</name>
    <dbReference type="NCBI Taxonomy" id="49278"/>
    <lineage>
        <taxon>Bacteria</taxon>
        <taxon>Pseudomonadati</taxon>
        <taxon>Bacteroidota</taxon>
        <taxon>Flavobacteriia</taxon>
        <taxon>Flavobacteriales</taxon>
        <taxon>Flavobacteriaceae</taxon>
        <taxon>Psychroserpens</taxon>
    </lineage>
</organism>
<evidence type="ECO:0000313" key="2">
    <source>
        <dbReference type="EMBL" id="TXE16751.1"/>
    </source>
</evidence>
<dbReference type="InterPro" id="IPR036390">
    <property type="entry name" value="WH_DNA-bd_sf"/>
</dbReference>
<reference evidence="2 3" key="1">
    <citation type="submission" date="2019-08" db="EMBL/GenBank/DDBJ databases">
        <title>Genome of Psychroserpens burtonensis ACAM 167.</title>
        <authorList>
            <person name="Bowman J.P."/>
        </authorList>
    </citation>
    <scope>NUCLEOTIDE SEQUENCE [LARGE SCALE GENOMIC DNA]</scope>
    <source>
        <strain evidence="2 3">ACAM 167</strain>
    </source>
</reference>
<dbReference type="PANTHER" id="PTHR33164">
    <property type="entry name" value="TRANSCRIPTIONAL REGULATOR, MARR FAMILY"/>
    <property type="match status" value="1"/>
</dbReference>
<keyword evidence="3" id="KW-1185">Reference proteome</keyword>
<dbReference type="AlphaFoldDB" id="A0A5C7B6X8"/>
<dbReference type="Pfam" id="PF01047">
    <property type="entry name" value="MarR"/>
    <property type="match status" value="1"/>
</dbReference>
<dbReference type="RefSeq" id="WP_028872169.1">
    <property type="nucleotide sequence ID" value="NZ_VOSB01000016.1"/>
</dbReference>
<protein>
    <submittedName>
        <fullName evidence="2">MarR family transcriptional regulator</fullName>
    </submittedName>
</protein>
<dbReference type="PANTHER" id="PTHR33164:SF99">
    <property type="entry name" value="MARR FAMILY REGULATORY PROTEIN"/>
    <property type="match status" value="1"/>
</dbReference>